<dbReference type="OrthoDB" id="3174284at2"/>
<dbReference type="PANTHER" id="PTHR30176">
    <property type="entry name" value="FERREDOXIN-TYPE PROTEIN NAPH"/>
    <property type="match status" value="1"/>
</dbReference>
<feature type="signal peptide" evidence="9">
    <location>
        <begin position="1"/>
        <end position="25"/>
    </location>
</feature>
<keyword evidence="12" id="KW-1185">Reference proteome</keyword>
<dbReference type="SUPFAM" id="SSF54862">
    <property type="entry name" value="4Fe-4S ferredoxins"/>
    <property type="match status" value="1"/>
</dbReference>
<keyword evidence="5" id="KW-0408">Iron</keyword>
<dbReference type="EMBL" id="SDPW01000001">
    <property type="protein sequence ID" value="RXZ55078.1"/>
    <property type="molecule type" value="Genomic_DNA"/>
</dbReference>
<name>A0A4Q2K3J6_9ACTN</name>
<dbReference type="PROSITE" id="PS00198">
    <property type="entry name" value="4FE4S_FER_1"/>
    <property type="match status" value="1"/>
</dbReference>
<dbReference type="Pfam" id="PF12801">
    <property type="entry name" value="Fer4_5"/>
    <property type="match status" value="2"/>
</dbReference>
<keyword evidence="4" id="KW-0249">Electron transport</keyword>
<dbReference type="PROSITE" id="PS51257">
    <property type="entry name" value="PROKAR_LIPOPROTEIN"/>
    <property type="match status" value="1"/>
</dbReference>
<keyword evidence="8" id="KW-0472">Membrane</keyword>
<comment type="caution">
    <text evidence="11">The sequence shown here is derived from an EMBL/GenBank/DDBJ whole genome shotgun (WGS) entry which is preliminary data.</text>
</comment>
<feature type="region of interest" description="Disordered" evidence="7">
    <location>
        <begin position="118"/>
        <end position="150"/>
    </location>
</feature>
<evidence type="ECO:0000256" key="9">
    <source>
        <dbReference type="SAM" id="SignalP"/>
    </source>
</evidence>
<dbReference type="AlphaFoldDB" id="A0A4Q2K3J6"/>
<dbReference type="InterPro" id="IPR051684">
    <property type="entry name" value="Electron_Trans/Redox"/>
</dbReference>
<dbReference type="Gene3D" id="3.30.70.20">
    <property type="match status" value="1"/>
</dbReference>
<protein>
    <submittedName>
        <fullName evidence="11">4Fe-4S binding protein</fullName>
    </submittedName>
</protein>
<keyword evidence="9" id="KW-0732">Signal</keyword>
<evidence type="ECO:0000256" key="8">
    <source>
        <dbReference type="SAM" id="Phobius"/>
    </source>
</evidence>
<feature type="chain" id="PRO_5020311456" evidence="9">
    <location>
        <begin position="26"/>
        <end position="355"/>
    </location>
</feature>
<feature type="domain" description="4Fe-4S ferredoxin-type" evidence="10">
    <location>
        <begin position="275"/>
        <end position="304"/>
    </location>
</feature>
<feature type="transmembrane region" description="Helical" evidence="8">
    <location>
        <begin position="199"/>
        <end position="217"/>
    </location>
</feature>
<evidence type="ECO:0000256" key="4">
    <source>
        <dbReference type="ARBA" id="ARBA00022982"/>
    </source>
</evidence>
<keyword evidence="8" id="KW-1133">Transmembrane helix</keyword>
<organism evidence="11 12">
    <name type="scientific">Senegalimassilia faecalis</name>
    <dbReference type="NCBI Taxonomy" id="2509433"/>
    <lineage>
        <taxon>Bacteria</taxon>
        <taxon>Bacillati</taxon>
        <taxon>Actinomycetota</taxon>
        <taxon>Coriobacteriia</taxon>
        <taxon>Coriobacteriales</taxon>
        <taxon>Coriobacteriaceae</taxon>
        <taxon>Senegalimassilia</taxon>
    </lineage>
</organism>
<evidence type="ECO:0000313" key="12">
    <source>
        <dbReference type="Proteomes" id="UP000293345"/>
    </source>
</evidence>
<dbReference type="InterPro" id="IPR017900">
    <property type="entry name" value="4Fe4S_Fe_S_CS"/>
</dbReference>
<dbReference type="GO" id="GO:0005886">
    <property type="term" value="C:plasma membrane"/>
    <property type="evidence" value="ECO:0007669"/>
    <property type="project" value="TreeGrafter"/>
</dbReference>
<evidence type="ECO:0000313" key="11">
    <source>
        <dbReference type="EMBL" id="RXZ55078.1"/>
    </source>
</evidence>
<feature type="transmembrane region" description="Helical" evidence="8">
    <location>
        <begin position="163"/>
        <end position="193"/>
    </location>
</feature>
<dbReference type="Pfam" id="PF00037">
    <property type="entry name" value="Fer4"/>
    <property type="match status" value="1"/>
</dbReference>
<feature type="transmembrane region" description="Helical" evidence="8">
    <location>
        <begin position="57"/>
        <end position="80"/>
    </location>
</feature>
<dbReference type="PROSITE" id="PS51379">
    <property type="entry name" value="4FE4S_FER_2"/>
    <property type="match status" value="1"/>
</dbReference>
<gene>
    <name evidence="11" type="ORF">ET524_03635</name>
</gene>
<evidence type="ECO:0000259" key="10">
    <source>
        <dbReference type="PROSITE" id="PS51379"/>
    </source>
</evidence>
<dbReference type="Proteomes" id="UP000293345">
    <property type="component" value="Unassembled WGS sequence"/>
</dbReference>
<keyword evidence="3" id="KW-0479">Metal-binding</keyword>
<dbReference type="PANTHER" id="PTHR30176:SF3">
    <property type="entry name" value="FERREDOXIN-TYPE PROTEIN NAPH"/>
    <property type="match status" value="1"/>
</dbReference>
<reference evidence="11 12" key="1">
    <citation type="submission" date="2019-01" db="EMBL/GenBank/DDBJ databases">
        <title>Senegalimassilia sp. nov. KGMB04484 isolated human feces.</title>
        <authorList>
            <person name="Han K.-I."/>
            <person name="Kim J.-S."/>
            <person name="Lee K.C."/>
            <person name="Suh M.K."/>
            <person name="Eom M.K."/>
            <person name="Lee J.H."/>
            <person name="Park S.-H."/>
            <person name="Kang S.W."/>
            <person name="Park J.-E."/>
            <person name="Oh B.S."/>
            <person name="Yu S.Y."/>
            <person name="Choi S.-H."/>
            <person name="Lee D.H."/>
            <person name="Yoon H."/>
            <person name="Kim B.-Y."/>
            <person name="Lee J.H."/>
            <person name="Lee J.-S."/>
        </authorList>
    </citation>
    <scope>NUCLEOTIDE SEQUENCE [LARGE SCALE GENOMIC DNA]</scope>
    <source>
        <strain evidence="11 12">KGMB04484</strain>
    </source>
</reference>
<keyword evidence="8" id="KW-0812">Transmembrane</keyword>
<keyword evidence="2" id="KW-0004">4Fe-4S</keyword>
<evidence type="ECO:0000256" key="3">
    <source>
        <dbReference type="ARBA" id="ARBA00022723"/>
    </source>
</evidence>
<dbReference type="GO" id="GO:0046872">
    <property type="term" value="F:metal ion binding"/>
    <property type="evidence" value="ECO:0007669"/>
    <property type="project" value="UniProtKB-KW"/>
</dbReference>
<dbReference type="InterPro" id="IPR017896">
    <property type="entry name" value="4Fe4S_Fe-S-bd"/>
</dbReference>
<accession>A0A4Q2K3J6</accession>
<keyword evidence="6" id="KW-0411">Iron-sulfur</keyword>
<sequence length="355" mass="36632">MLPRTKRRLCALCLVALACVGLAFHTGTGTPSMLGISSVAAICPLGAVEAAIASRTIVPAGVIGLIIAVAVVLLVGRAFCSWGCPMVLLRALFGLKTPHERRERAAAKAQAGKAAGVSANGGAVAEEPARKGLARRRSVPDDAPDAERGGAGDSRMWVLGGAVLTTAAFGFPVFCLVCPVGLTFATIICLWRAIQFGEASLSLVVFPAILIIEAVVLRRWCHTLCPLGALMGLIARGNRTFRATLNEDACLQGSRGIACGKCAEACPEGIDLHAGAPTTRLSECVKCGECKHVCPVQAIAFPFFPKSGERSVVAVAGESYASETEAAPVVQADAGKCTVAEVAGSNIESKGEAHE</sequence>
<dbReference type="GO" id="GO:0051539">
    <property type="term" value="F:4 iron, 4 sulfur cluster binding"/>
    <property type="evidence" value="ECO:0007669"/>
    <property type="project" value="UniProtKB-KW"/>
</dbReference>
<keyword evidence="1" id="KW-0813">Transport</keyword>
<evidence type="ECO:0000256" key="7">
    <source>
        <dbReference type="SAM" id="MobiDB-lite"/>
    </source>
</evidence>
<evidence type="ECO:0000256" key="1">
    <source>
        <dbReference type="ARBA" id="ARBA00022448"/>
    </source>
</evidence>
<evidence type="ECO:0000256" key="6">
    <source>
        <dbReference type="ARBA" id="ARBA00023014"/>
    </source>
</evidence>
<proteinExistence type="predicted"/>
<evidence type="ECO:0000256" key="2">
    <source>
        <dbReference type="ARBA" id="ARBA00022485"/>
    </source>
</evidence>
<evidence type="ECO:0000256" key="5">
    <source>
        <dbReference type="ARBA" id="ARBA00023004"/>
    </source>
</evidence>